<protein>
    <submittedName>
        <fullName evidence="1">Uncharacterized protein</fullName>
    </submittedName>
</protein>
<proteinExistence type="predicted"/>
<evidence type="ECO:0000313" key="2">
    <source>
        <dbReference type="Proteomes" id="UP000053758"/>
    </source>
</evidence>
<dbReference type="InterPro" id="IPR059181">
    <property type="entry name" value="RWDD2A-B_C"/>
</dbReference>
<dbReference type="AlphaFoldDB" id="A0A081CNS2"/>
<gene>
    <name evidence="1" type="ORF">PAN0_067d6563</name>
</gene>
<dbReference type="HOGENOM" id="CLU_064566_0_0_1"/>
<dbReference type="Proteomes" id="UP000053758">
    <property type="component" value="Unassembled WGS sequence"/>
</dbReference>
<dbReference type="PIRSF" id="PIRSF038021">
    <property type="entry name" value="UCP038021_RWDD2"/>
    <property type="match status" value="1"/>
</dbReference>
<organism evidence="1 2">
    <name type="scientific">Pseudozyma antarctica</name>
    <name type="common">Yeast</name>
    <name type="synonym">Candida antarctica</name>
    <dbReference type="NCBI Taxonomy" id="84753"/>
    <lineage>
        <taxon>Eukaryota</taxon>
        <taxon>Fungi</taxon>
        <taxon>Dikarya</taxon>
        <taxon>Basidiomycota</taxon>
        <taxon>Ustilaginomycotina</taxon>
        <taxon>Ustilaginomycetes</taxon>
        <taxon>Ustilaginales</taxon>
        <taxon>Ustilaginaceae</taxon>
        <taxon>Moesziomyces</taxon>
    </lineage>
</organism>
<dbReference type="PANTHER" id="PTHR15955:SF10">
    <property type="entry name" value="DUF1115 DOMAIN PROTEIN (AFU_ORTHOLOGUE AFUA_5G14750)"/>
    <property type="match status" value="1"/>
</dbReference>
<dbReference type="RefSeq" id="XP_014653480.1">
    <property type="nucleotide sequence ID" value="XM_014797994.1"/>
</dbReference>
<name>A0A081CNS2_PSEA2</name>
<evidence type="ECO:0000313" key="1">
    <source>
        <dbReference type="EMBL" id="GAK68318.1"/>
    </source>
</evidence>
<keyword evidence="2" id="KW-1185">Reference proteome</keyword>
<dbReference type="InterPro" id="IPR017359">
    <property type="entry name" value="Phi-like"/>
</dbReference>
<reference evidence="2" key="1">
    <citation type="journal article" date="2014" name="Genome Announc.">
        <title>Draft Genome Sequence of the Yeast Pseudozyma antarctica Type Strain JCM10317, a Producer of the Glycolipid Biosurfactants, Mannosylerythritol Lipids.</title>
        <authorList>
            <person name="Saika A."/>
            <person name="Koike H."/>
            <person name="Hori T."/>
            <person name="Fukuoka T."/>
            <person name="Sato S."/>
            <person name="Habe H."/>
            <person name="Kitamoto D."/>
            <person name="Morita T."/>
        </authorList>
    </citation>
    <scope>NUCLEOTIDE SEQUENCE [LARGE SCALE GENOMIC DNA]</scope>
    <source>
        <strain evidence="2">JCM 10317</strain>
    </source>
</reference>
<dbReference type="CDD" id="cd24163">
    <property type="entry name" value="RWDD2_C"/>
    <property type="match status" value="1"/>
</dbReference>
<sequence>MASTRGHLLAPEQLASVASAIELVSAMWSGTDELEMSAADERTVQLLADYLQLGLDELATPRAQHIKDSIGDAVVLALKVGVRSEQSLVERRVSVNVEFRLRAQGWSMWTSTKEAPSWLDRDAIDRVNAILSTPTAQEMEEEEEEEEEEEDVVASILTRVEEVSEFLLSIPSATEAEQEEVKEEPESTHVRRTWYYLPSLSTKSKRDDICTLASTSTPRLTGFLLAGKPGLIVIEHPLSTPSPTEAESQAASSALDAFWSTIKRESWSDIPSSHKKISQRLVEPTTRRAFSSFDDVTEWPELERAAERGRRSDLSKLIRWLDAKGIAGTQCLESVLGVGSWDA</sequence>
<dbReference type="EMBL" id="DF830134">
    <property type="protein sequence ID" value="GAK68318.1"/>
    <property type="molecule type" value="Genomic_DNA"/>
</dbReference>
<accession>A0A081CNS2</accession>
<dbReference type="GeneID" id="26307366"/>
<dbReference type="PANTHER" id="PTHR15955">
    <property type="entry name" value="RWD DOMAIN CONTAINING PROTEIN 2"/>
    <property type="match status" value="1"/>
</dbReference>
<dbReference type="OrthoDB" id="432412at2759"/>